<accession>A0A7Y9NI21</accession>
<dbReference type="AlphaFoldDB" id="A0A7Y9NI21"/>
<sequence>MAINADQLTATPLHRTTDPLPTVWLKRLIDSGTLYIPQNLNPNQFATLQAITLLLSYPGSRYAASRLDATLATSASEAEPDAPAPPITFDYRLGLDEIETITRTRTGYSFTELPAELQDAILSLIATRDLTTRKLDLARWLADLHTHTLALAA</sequence>
<evidence type="ECO:0000313" key="2">
    <source>
        <dbReference type="Proteomes" id="UP000534186"/>
    </source>
</evidence>
<dbReference type="Proteomes" id="UP000534186">
    <property type="component" value="Unassembled WGS sequence"/>
</dbReference>
<protein>
    <submittedName>
        <fullName evidence="1">Uncharacterized protein</fullName>
    </submittedName>
</protein>
<evidence type="ECO:0000313" key="1">
    <source>
        <dbReference type="EMBL" id="NYF49699.1"/>
    </source>
</evidence>
<gene>
    <name evidence="1" type="ORF">HDF12_000064</name>
</gene>
<name>A0A7Y9NI21_9BACT</name>
<comment type="caution">
    <text evidence="1">The sequence shown here is derived from an EMBL/GenBank/DDBJ whole genome shotgun (WGS) entry which is preliminary data.</text>
</comment>
<organism evidence="1 2">
    <name type="scientific">Tunturiibacter lichenicola</name>
    <dbReference type="NCBI Taxonomy" id="2051959"/>
    <lineage>
        <taxon>Bacteria</taxon>
        <taxon>Pseudomonadati</taxon>
        <taxon>Acidobacteriota</taxon>
        <taxon>Terriglobia</taxon>
        <taxon>Terriglobales</taxon>
        <taxon>Acidobacteriaceae</taxon>
        <taxon>Tunturiibacter</taxon>
    </lineage>
</organism>
<dbReference type="EMBL" id="JACCCV010000001">
    <property type="protein sequence ID" value="NYF49699.1"/>
    <property type="molecule type" value="Genomic_DNA"/>
</dbReference>
<proteinExistence type="predicted"/>
<reference evidence="1 2" key="1">
    <citation type="submission" date="2020-07" db="EMBL/GenBank/DDBJ databases">
        <title>Genomic Encyclopedia of Type Strains, Phase IV (KMG-V): Genome sequencing to study the core and pangenomes of soil and plant-associated prokaryotes.</title>
        <authorList>
            <person name="Whitman W."/>
        </authorList>
    </citation>
    <scope>NUCLEOTIDE SEQUENCE [LARGE SCALE GENOMIC DNA]</scope>
    <source>
        <strain evidence="1 2">M8UP30</strain>
    </source>
</reference>